<keyword evidence="3" id="KW-1185">Reference proteome</keyword>
<feature type="transmembrane region" description="Helical" evidence="1">
    <location>
        <begin position="20"/>
        <end position="44"/>
    </location>
</feature>
<keyword evidence="1" id="KW-0472">Membrane</keyword>
<keyword evidence="1" id="KW-1133">Transmembrane helix</keyword>
<dbReference type="EMBL" id="JAAGXA010000010">
    <property type="protein sequence ID" value="NEN79538.1"/>
    <property type="molecule type" value="Genomic_DNA"/>
</dbReference>
<dbReference type="Proteomes" id="UP000468687">
    <property type="component" value="Unassembled WGS sequence"/>
</dbReference>
<evidence type="ECO:0000313" key="2">
    <source>
        <dbReference type="EMBL" id="NEN79538.1"/>
    </source>
</evidence>
<dbReference type="RefSeq" id="WP_163773086.1">
    <property type="nucleotide sequence ID" value="NZ_JAAGXA010000010.1"/>
</dbReference>
<feature type="transmembrane region" description="Helical" evidence="1">
    <location>
        <begin position="144"/>
        <end position="162"/>
    </location>
</feature>
<reference evidence="2 3" key="1">
    <citation type="journal article" date="2014" name="Int. J. Syst. Evol. Microbiol.">
        <title>Nocardioides zeae sp. nov., isolated from the stem of Zea mays.</title>
        <authorList>
            <person name="Glaeser S.P."/>
            <person name="McInroy J.A."/>
            <person name="Busse H.J."/>
            <person name="Kampfer P."/>
        </authorList>
    </citation>
    <scope>NUCLEOTIDE SEQUENCE [LARGE SCALE GENOMIC DNA]</scope>
    <source>
        <strain evidence="2 3">JCM 30728</strain>
    </source>
</reference>
<proteinExistence type="predicted"/>
<sequence>MARFNAVKLLDPRSFTSPLQWVAAAALVAGLVLGLVGFLGASFLQERALKNTPICGEGETSGCLVAVEGEIEKPTRTSKTRNFVPWDDGEKERINGLSDSDRRELVDGKRVDGLYDGKRLVGIDASGRRYFHTRIQDAGTTWKVLAFGGAGLAIVGGGGLFLTRRRD</sequence>
<keyword evidence="1" id="KW-0812">Transmembrane</keyword>
<protein>
    <submittedName>
        <fullName evidence="2">Uncharacterized protein</fullName>
    </submittedName>
</protein>
<comment type="caution">
    <text evidence="2">The sequence shown here is derived from an EMBL/GenBank/DDBJ whole genome shotgun (WGS) entry which is preliminary data.</text>
</comment>
<name>A0A6P0HLI8_9ACTN</name>
<dbReference type="AlphaFoldDB" id="A0A6P0HLI8"/>
<evidence type="ECO:0000313" key="3">
    <source>
        <dbReference type="Proteomes" id="UP000468687"/>
    </source>
</evidence>
<accession>A0A6P0HLI8</accession>
<gene>
    <name evidence="2" type="ORF">G3T38_14750</name>
</gene>
<organism evidence="2 3">
    <name type="scientific">Nocardioides zeae</name>
    <dbReference type="NCBI Taxonomy" id="1457234"/>
    <lineage>
        <taxon>Bacteria</taxon>
        <taxon>Bacillati</taxon>
        <taxon>Actinomycetota</taxon>
        <taxon>Actinomycetes</taxon>
        <taxon>Propionibacteriales</taxon>
        <taxon>Nocardioidaceae</taxon>
        <taxon>Nocardioides</taxon>
    </lineage>
</organism>
<evidence type="ECO:0000256" key="1">
    <source>
        <dbReference type="SAM" id="Phobius"/>
    </source>
</evidence>